<feature type="repeat" description="ANK" evidence="3">
    <location>
        <begin position="89"/>
        <end position="122"/>
    </location>
</feature>
<evidence type="ECO:0000256" key="3">
    <source>
        <dbReference type="PROSITE-ProRule" id="PRU00023"/>
    </source>
</evidence>
<organism evidence="4 5">
    <name type="scientific">Jimgerdemannia flammicorona</name>
    <dbReference type="NCBI Taxonomy" id="994334"/>
    <lineage>
        <taxon>Eukaryota</taxon>
        <taxon>Fungi</taxon>
        <taxon>Fungi incertae sedis</taxon>
        <taxon>Mucoromycota</taxon>
        <taxon>Mucoromycotina</taxon>
        <taxon>Endogonomycetes</taxon>
        <taxon>Endogonales</taxon>
        <taxon>Endogonaceae</taxon>
        <taxon>Jimgerdemannia</taxon>
    </lineage>
</organism>
<gene>
    <name evidence="4" type="ORF">BC936DRAFT_142904</name>
</gene>
<dbReference type="InterPro" id="IPR036770">
    <property type="entry name" value="Ankyrin_rpt-contain_sf"/>
</dbReference>
<dbReference type="SMART" id="SM00248">
    <property type="entry name" value="ANK"/>
    <property type="match status" value="9"/>
</dbReference>
<dbReference type="PANTHER" id="PTHR46680:SF3">
    <property type="entry name" value="NF-KAPPA-B INHIBITOR CACTUS"/>
    <property type="match status" value="1"/>
</dbReference>
<dbReference type="Pfam" id="PF12796">
    <property type="entry name" value="Ank_2"/>
    <property type="match status" value="2"/>
</dbReference>
<dbReference type="InterPro" id="IPR051070">
    <property type="entry name" value="NF-kappa-B_inhibitor"/>
</dbReference>
<evidence type="ECO:0000256" key="2">
    <source>
        <dbReference type="ARBA" id="ARBA00023043"/>
    </source>
</evidence>
<feature type="repeat" description="ANK" evidence="3">
    <location>
        <begin position="155"/>
        <end position="188"/>
    </location>
</feature>
<dbReference type="OrthoDB" id="194358at2759"/>
<comment type="caution">
    <text evidence="4">The sequence shown here is derived from an EMBL/GenBank/DDBJ whole genome shotgun (WGS) entry which is preliminary data.</text>
</comment>
<dbReference type="Gene3D" id="1.25.40.20">
    <property type="entry name" value="Ankyrin repeat-containing domain"/>
    <property type="match status" value="3"/>
</dbReference>
<dbReference type="Proteomes" id="UP000268093">
    <property type="component" value="Unassembled WGS sequence"/>
</dbReference>
<accession>A0A432ZZQ7</accession>
<dbReference type="SUPFAM" id="SSF48403">
    <property type="entry name" value="Ankyrin repeat"/>
    <property type="match status" value="2"/>
</dbReference>
<dbReference type="GO" id="GO:0005829">
    <property type="term" value="C:cytosol"/>
    <property type="evidence" value="ECO:0007669"/>
    <property type="project" value="TreeGrafter"/>
</dbReference>
<keyword evidence="5" id="KW-1185">Reference proteome</keyword>
<dbReference type="Pfam" id="PF13606">
    <property type="entry name" value="Ank_3"/>
    <property type="match status" value="1"/>
</dbReference>
<dbReference type="PANTHER" id="PTHR46680">
    <property type="entry name" value="NF-KAPPA-B INHIBITOR ALPHA"/>
    <property type="match status" value="1"/>
</dbReference>
<feature type="repeat" description="ANK" evidence="3">
    <location>
        <begin position="189"/>
        <end position="222"/>
    </location>
</feature>
<dbReference type="InterPro" id="IPR002110">
    <property type="entry name" value="Ankyrin_rpt"/>
</dbReference>
<dbReference type="PRINTS" id="PR01415">
    <property type="entry name" value="ANKYRIN"/>
</dbReference>
<sequence>MIEIPQFFDAHTATHIHMDINANGQTMLHHAADYGLYNAIGALLNRININTTDLHGATPLHYSARASTLAVMDRLIAVSDVQLNARDNSGATPLHVAVSMHRCKVVQRLLNTPGVRSSIKNNNGRTPLHLAVEQDYIDILDIFANNHRIIHTVATRGTLLHVAVDAGNVSIVSALVYRTGADINARDTVGQTPLHHAVIRQNTTIVMMLVNEFGTNMNIQDIYGSTPLHHASVAPGPSSSSYCTQILLQHPCTEPNIQNYHGFTPLHMAVITGCIDNVRQLCEHRNIDINILSTDAKTPLVEAIESNRLDIVRLLVGRYNAQITCRAISAAMNDANGDLLHYLMES</sequence>
<dbReference type="GO" id="GO:0071356">
    <property type="term" value="P:cellular response to tumor necrosis factor"/>
    <property type="evidence" value="ECO:0007669"/>
    <property type="project" value="TreeGrafter"/>
</dbReference>
<evidence type="ECO:0000313" key="5">
    <source>
        <dbReference type="Proteomes" id="UP000268093"/>
    </source>
</evidence>
<dbReference type="EMBL" id="RBNI01024513">
    <property type="protein sequence ID" value="RUO95950.1"/>
    <property type="molecule type" value="Genomic_DNA"/>
</dbReference>
<keyword evidence="1" id="KW-0677">Repeat</keyword>
<keyword evidence="2 3" id="KW-0040">ANK repeat</keyword>
<protein>
    <submittedName>
        <fullName evidence="4">Ankyrin repeat-containing domain protein</fullName>
    </submittedName>
</protein>
<proteinExistence type="predicted"/>
<feature type="repeat" description="ANK" evidence="3">
    <location>
        <begin position="261"/>
        <end position="294"/>
    </location>
</feature>
<dbReference type="GO" id="GO:0051059">
    <property type="term" value="F:NF-kappaB binding"/>
    <property type="evidence" value="ECO:0007669"/>
    <property type="project" value="TreeGrafter"/>
</dbReference>
<evidence type="ECO:0000313" key="4">
    <source>
        <dbReference type="EMBL" id="RUO95950.1"/>
    </source>
</evidence>
<reference evidence="4 5" key="1">
    <citation type="journal article" date="2018" name="New Phytol.">
        <title>Phylogenomics of Endogonaceae and evolution of mycorrhizas within Mucoromycota.</title>
        <authorList>
            <person name="Chang Y."/>
            <person name="Desiro A."/>
            <person name="Na H."/>
            <person name="Sandor L."/>
            <person name="Lipzen A."/>
            <person name="Clum A."/>
            <person name="Barry K."/>
            <person name="Grigoriev I.V."/>
            <person name="Martin F.M."/>
            <person name="Stajich J.E."/>
            <person name="Smith M.E."/>
            <person name="Bonito G."/>
            <person name="Spatafora J.W."/>
        </authorList>
    </citation>
    <scope>NUCLEOTIDE SEQUENCE [LARGE SCALE GENOMIC DNA]</scope>
    <source>
        <strain evidence="4 5">GMNB39</strain>
    </source>
</reference>
<feature type="repeat" description="ANK" evidence="3">
    <location>
        <begin position="123"/>
        <end position="143"/>
    </location>
</feature>
<dbReference type="AlphaFoldDB" id="A0A432ZZQ7"/>
<dbReference type="PROSITE" id="PS50297">
    <property type="entry name" value="ANK_REP_REGION"/>
    <property type="match status" value="4"/>
</dbReference>
<evidence type="ECO:0000256" key="1">
    <source>
        <dbReference type="ARBA" id="ARBA00022737"/>
    </source>
</evidence>
<dbReference type="Pfam" id="PF00023">
    <property type="entry name" value="Ank"/>
    <property type="match status" value="1"/>
</dbReference>
<feature type="repeat" description="ANK" evidence="3">
    <location>
        <begin position="55"/>
        <end position="88"/>
    </location>
</feature>
<dbReference type="PROSITE" id="PS50088">
    <property type="entry name" value="ANK_REPEAT"/>
    <property type="match status" value="6"/>
</dbReference>
<name>A0A432ZZQ7_9FUNG</name>